<accession>A0ABW0Q830</accession>
<name>A0ABW0Q830_9BURK</name>
<dbReference type="InterPro" id="IPR036291">
    <property type="entry name" value="NAD(P)-bd_dom_sf"/>
</dbReference>
<evidence type="ECO:0000256" key="1">
    <source>
        <dbReference type="ARBA" id="ARBA00006484"/>
    </source>
</evidence>
<dbReference type="NCBIfam" id="NF009386">
    <property type="entry name" value="PRK12745.1"/>
    <property type="match status" value="1"/>
</dbReference>
<dbReference type="Pfam" id="PF13561">
    <property type="entry name" value="adh_short_C2"/>
    <property type="match status" value="1"/>
</dbReference>
<gene>
    <name evidence="3" type="ORF">ACFPP7_07940</name>
</gene>
<dbReference type="InterPro" id="IPR020904">
    <property type="entry name" value="Sc_DH/Rdtase_CS"/>
</dbReference>
<keyword evidence="4" id="KW-1185">Reference proteome</keyword>
<dbReference type="PANTHER" id="PTHR42760:SF133">
    <property type="entry name" value="3-OXOACYL-[ACYL-CARRIER-PROTEIN] REDUCTASE"/>
    <property type="match status" value="1"/>
</dbReference>
<dbReference type="Gene3D" id="3.40.50.720">
    <property type="entry name" value="NAD(P)-binding Rossmann-like Domain"/>
    <property type="match status" value="1"/>
</dbReference>
<comment type="similarity">
    <text evidence="1">Belongs to the short-chain dehydrogenases/reductases (SDR) family.</text>
</comment>
<dbReference type="RefSeq" id="WP_068835647.1">
    <property type="nucleotide sequence ID" value="NZ_JBHSMX010000011.1"/>
</dbReference>
<comment type="caution">
    <text evidence="3">The sequence shown here is derived from an EMBL/GenBank/DDBJ whole genome shotgun (WGS) entry which is preliminary data.</text>
</comment>
<dbReference type="InterPro" id="IPR002347">
    <property type="entry name" value="SDR_fam"/>
</dbReference>
<sequence length="263" mass="27611">MQDESALKNPGRPLAVVTGARRGIGAAIAIELASQGFDIALTDIENAGAEITLEAIKAHGADGRFFVSDLGHVDEHADVVSRIVDWHGPISCLVNNAGIPAPSRGDLLDVSPVSFDRVLAVNLRGTFFFTQAVARHMVATPSYNLARAIVTVSSVSVEMASIERGEYCVSKSGLAMLTKLFALRLAPLGIGVFEVRPGVIRTPMTEGVATTYDQRIANGLVPMGRWGYPEDVARAVAALASGQLGFSTGSVVQVDGALSIPTL</sequence>
<keyword evidence="2" id="KW-0560">Oxidoreductase</keyword>
<protein>
    <submittedName>
        <fullName evidence="3">3-ketoacyl-ACP reductase</fullName>
    </submittedName>
</protein>
<dbReference type="PROSITE" id="PS00061">
    <property type="entry name" value="ADH_SHORT"/>
    <property type="match status" value="1"/>
</dbReference>
<reference evidence="4" key="1">
    <citation type="journal article" date="2019" name="Int. J. Syst. Evol. Microbiol.">
        <title>The Global Catalogue of Microorganisms (GCM) 10K type strain sequencing project: providing services to taxonomists for standard genome sequencing and annotation.</title>
        <authorList>
            <consortium name="The Broad Institute Genomics Platform"/>
            <consortium name="The Broad Institute Genome Sequencing Center for Infectious Disease"/>
            <person name="Wu L."/>
            <person name="Ma J."/>
        </authorList>
    </citation>
    <scope>NUCLEOTIDE SEQUENCE [LARGE SCALE GENOMIC DNA]</scope>
    <source>
        <strain evidence="4">CGMCC 4.7277</strain>
    </source>
</reference>
<dbReference type="SUPFAM" id="SSF51735">
    <property type="entry name" value="NAD(P)-binding Rossmann-fold domains"/>
    <property type="match status" value="1"/>
</dbReference>
<dbReference type="PRINTS" id="PR00080">
    <property type="entry name" value="SDRFAMILY"/>
</dbReference>
<proteinExistence type="inferred from homology"/>
<dbReference type="PRINTS" id="PR00081">
    <property type="entry name" value="GDHRDH"/>
</dbReference>
<dbReference type="Proteomes" id="UP001596084">
    <property type="component" value="Unassembled WGS sequence"/>
</dbReference>
<evidence type="ECO:0000313" key="3">
    <source>
        <dbReference type="EMBL" id="MFC5520848.1"/>
    </source>
</evidence>
<organism evidence="3 4">
    <name type="scientific">Polaromonas jejuensis</name>
    <dbReference type="NCBI Taxonomy" id="457502"/>
    <lineage>
        <taxon>Bacteria</taxon>
        <taxon>Pseudomonadati</taxon>
        <taxon>Pseudomonadota</taxon>
        <taxon>Betaproteobacteria</taxon>
        <taxon>Burkholderiales</taxon>
        <taxon>Comamonadaceae</taxon>
        <taxon>Polaromonas</taxon>
    </lineage>
</organism>
<dbReference type="EMBL" id="JBHSMX010000011">
    <property type="protein sequence ID" value="MFC5520848.1"/>
    <property type="molecule type" value="Genomic_DNA"/>
</dbReference>
<dbReference type="PANTHER" id="PTHR42760">
    <property type="entry name" value="SHORT-CHAIN DEHYDROGENASES/REDUCTASES FAMILY MEMBER"/>
    <property type="match status" value="1"/>
</dbReference>
<evidence type="ECO:0000256" key="2">
    <source>
        <dbReference type="ARBA" id="ARBA00023002"/>
    </source>
</evidence>
<evidence type="ECO:0000313" key="4">
    <source>
        <dbReference type="Proteomes" id="UP001596084"/>
    </source>
</evidence>